<organism evidence="4">
    <name type="scientific">Phaffia rhodozyma</name>
    <name type="common">Yeast</name>
    <name type="synonym">Xanthophyllomyces dendrorhous</name>
    <dbReference type="NCBI Taxonomy" id="264483"/>
    <lineage>
        <taxon>Eukaryota</taxon>
        <taxon>Fungi</taxon>
        <taxon>Dikarya</taxon>
        <taxon>Basidiomycota</taxon>
        <taxon>Agaricomycotina</taxon>
        <taxon>Tremellomycetes</taxon>
        <taxon>Cystofilobasidiales</taxon>
        <taxon>Mrakiaceae</taxon>
        <taxon>Phaffia</taxon>
    </lineage>
</organism>
<evidence type="ECO:0000256" key="1">
    <source>
        <dbReference type="SAM" id="MobiDB-lite"/>
    </source>
</evidence>
<sequence length="764" mass="86517">MGAFPSRFVKPTSVLARRPIFFCIVIFISLSIIYPIIHLGPLEVFYYAFTPAIQPESDIHPSYASSINLPLKSQLGKKEHLIVNGLLEVNKNLSATNHPIYQLVRSAKKDWVKKNERQSTTLAQAVKEYKRRHGGRNPPKGFDRWWDFVVQNNVPLPDEYDRIMVDLGPFRGFSPSTLRSRVKDLQKVHGTFSLKNVGGVLTIHSINYDRAVAGADARAQGQLDFIKNIAHHIPDFDACFSIEDTPTQFVSWSHLQELKSLDEEGEYFDPDDEADRAFSDWGSACPPHTPLWRQSVDEALHPTYNYTSPKEQYVDDPNVILSPGFRRPHFKPEDLQAPPPPEMGAPKSFIADHTQSMDLCTHNSSIRLHGTMNGLHPVPASHLMPIFSLSKTNLHSDILVIPIEQWGEDAGALHWNEKESSRVLWRGRNTGGMSSNHTPWRSSHRPRLARMGSYDLETTVEIIPSPKWIEANKFVPHPLAPPPEAQADDQSDGSLPTTTPEFDLPTGVNDDEAVGSSTISDDDGRKAEAAQEAADSERRSLVRRQDEETHEDDIRTLNQVILEVNQGELNKAMLDIGLAYKAIQCDREDGTCDDIEREITFRDVKTFSQENHYKYILDIDGNAWSARFKRLLNSNALIIKSTIFPEWWNDRIQPWLHYVPLKVDFSDLYDIMTFFHGDGQEFIGEELMARAIAENGRAWSLSSWRREDMIVSNLEALDVASRPFLYYNVLLMDSPIFGSSGRWAPRLYLLPSSSLFAVNSSCSA</sequence>
<dbReference type="EMBL" id="LN483326">
    <property type="protein sequence ID" value="CDZ98128.1"/>
    <property type="molecule type" value="Genomic_DNA"/>
</dbReference>
<feature type="region of interest" description="Disordered" evidence="1">
    <location>
        <begin position="474"/>
        <end position="550"/>
    </location>
</feature>
<dbReference type="PANTHER" id="PTHR12203">
    <property type="entry name" value="KDEL LYS-ASP-GLU-LEU CONTAINING - RELATED"/>
    <property type="match status" value="1"/>
</dbReference>
<evidence type="ECO:0000256" key="2">
    <source>
        <dbReference type="SAM" id="Phobius"/>
    </source>
</evidence>
<evidence type="ECO:0000313" key="4">
    <source>
        <dbReference type="EMBL" id="CDZ98128.1"/>
    </source>
</evidence>
<keyword evidence="2" id="KW-0472">Membrane</keyword>
<dbReference type="SMART" id="SM00672">
    <property type="entry name" value="CAP10"/>
    <property type="match status" value="1"/>
</dbReference>
<name>A0A0F7SKB6_PHARH</name>
<proteinExistence type="predicted"/>
<dbReference type="PANTHER" id="PTHR12203:SF118">
    <property type="entry name" value="BETA-1,2-XYLOSYLTRANSFERASE 1"/>
    <property type="match status" value="1"/>
</dbReference>
<accession>A0A0F7SKB6</accession>
<dbReference type="InterPro" id="IPR006598">
    <property type="entry name" value="CAP10"/>
</dbReference>
<protein>
    <submittedName>
        <fullName evidence="4">Endoplasmic reticulum protein EP58, contains filamin rod domain and KDEL motif</fullName>
    </submittedName>
</protein>
<dbReference type="InterPro" id="IPR051091">
    <property type="entry name" value="O-Glucosyltr/Glycosyltrsf_90"/>
</dbReference>
<feature type="domain" description="Glycosyl transferase CAP10" evidence="3">
    <location>
        <begin position="452"/>
        <end position="695"/>
    </location>
</feature>
<reference evidence="4" key="1">
    <citation type="submission" date="2014-08" db="EMBL/GenBank/DDBJ databases">
        <authorList>
            <person name="Sharma Rahul"/>
            <person name="Thines Marco"/>
        </authorList>
    </citation>
    <scope>NUCLEOTIDE SEQUENCE</scope>
</reference>
<feature type="compositionally biased region" description="Basic and acidic residues" evidence="1">
    <location>
        <begin position="522"/>
        <end position="550"/>
    </location>
</feature>
<feature type="transmembrane region" description="Helical" evidence="2">
    <location>
        <begin position="20"/>
        <end position="37"/>
    </location>
</feature>
<evidence type="ECO:0000259" key="3">
    <source>
        <dbReference type="SMART" id="SM00672"/>
    </source>
</evidence>
<dbReference type="AlphaFoldDB" id="A0A0F7SKB6"/>
<keyword evidence="2" id="KW-1133">Transmembrane helix</keyword>
<keyword evidence="2" id="KW-0812">Transmembrane</keyword>
<dbReference type="Pfam" id="PF05686">
    <property type="entry name" value="Glyco_transf_90"/>
    <property type="match status" value="1"/>
</dbReference>